<feature type="compositionally biased region" description="Acidic residues" evidence="1">
    <location>
        <begin position="395"/>
        <end position="465"/>
    </location>
</feature>
<dbReference type="GeneID" id="14403329"/>
<dbReference type="STRING" id="694430.Natoc_2942"/>
<dbReference type="InterPro" id="IPR002372">
    <property type="entry name" value="PQQ_rpt_dom"/>
</dbReference>
<dbReference type="InterPro" id="IPR011047">
    <property type="entry name" value="Quinoprotein_ADH-like_sf"/>
</dbReference>
<keyword evidence="4" id="KW-1185">Reference proteome</keyword>
<proteinExistence type="predicted"/>
<evidence type="ECO:0000256" key="1">
    <source>
        <dbReference type="SAM" id="MobiDB-lite"/>
    </source>
</evidence>
<dbReference type="PROSITE" id="PS51318">
    <property type="entry name" value="TAT"/>
    <property type="match status" value="1"/>
</dbReference>
<dbReference type="AlphaFoldDB" id="L0K072"/>
<evidence type="ECO:0000313" key="4">
    <source>
        <dbReference type="Proteomes" id="UP000010878"/>
    </source>
</evidence>
<gene>
    <name evidence="3" type="ORF">Natoc_2942</name>
</gene>
<dbReference type="Gene3D" id="2.130.10.10">
    <property type="entry name" value="YVTN repeat-like/Quinoprotein amine dehydrogenase"/>
    <property type="match status" value="1"/>
</dbReference>
<dbReference type="SMART" id="SM00564">
    <property type="entry name" value="PQQ"/>
    <property type="match status" value="6"/>
</dbReference>
<organism evidence="3 4">
    <name type="scientific">Natronococcus occultus SP4</name>
    <dbReference type="NCBI Taxonomy" id="694430"/>
    <lineage>
        <taxon>Archaea</taxon>
        <taxon>Methanobacteriati</taxon>
        <taxon>Methanobacteriota</taxon>
        <taxon>Stenosarchaea group</taxon>
        <taxon>Halobacteria</taxon>
        <taxon>Halobacteriales</taxon>
        <taxon>Natrialbaceae</taxon>
        <taxon>Natronococcus</taxon>
    </lineage>
</organism>
<feature type="region of interest" description="Disordered" evidence="1">
    <location>
        <begin position="24"/>
        <end position="61"/>
    </location>
</feature>
<dbReference type="KEGG" id="nou:Natoc_2942"/>
<sequence>MPPLTRRRLLAATGGTLAIGGVLGSSGSVAADRSESSAEPGDDWSSRRGSPGNNAYFPNRSGPETPVAVAWEYDAGGPIAVQEGAVYLTTDGAIHALDATDGSVGWRSEDVGASGTPAVADGSVYVGGDALVALDAEDGTVRWERELDGDDVAPPNVASGTIVTCVGATVSAFDTDGEEQWAFEAEEELLRASETAVADGAVFACSASHVFARELEDGSERWTNERPEDAERFVLHDPIVAVDGFVAVAFDDGEGPYADDVVLYDTTTGEEGERYGGATPATIGEDRVYTNPTYDAAGYDRETGETVWEPDQDIKHAQQPVVGADRVYAGINALEEMSGGDGEHGLYAFDSAGDVAWSVTPDDVLELNATLVEGTVYGWDTDRLLAVRSEADLGEREDDEDDETGEADDEDDETSGDGEADDEEENTETESEETDGDEPTSTDDDAEDGGDEEQDDGETGADDTAEGANGADGDDEAVPGFTTGAGVAGGVLGLEWLRRRANGDGETFADPD</sequence>
<dbReference type="RefSeq" id="WP_015322136.1">
    <property type="nucleotide sequence ID" value="NC_019974.1"/>
</dbReference>
<dbReference type="OrthoDB" id="169171at2157"/>
<feature type="domain" description="Pyrrolo-quinoline quinone repeat" evidence="2">
    <location>
        <begin position="91"/>
        <end position="228"/>
    </location>
</feature>
<dbReference type="EMBL" id="CP003929">
    <property type="protein sequence ID" value="AGB38697.1"/>
    <property type="molecule type" value="Genomic_DNA"/>
</dbReference>
<dbReference type="InterPro" id="IPR015943">
    <property type="entry name" value="WD40/YVTN_repeat-like_dom_sf"/>
</dbReference>
<dbReference type="InterPro" id="IPR006311">
    <property type="entry name" value="TAT_signal"/>
</dbReference>
<feature type="region of interest" description="Disordered" evidence="1">
    <location>
        <begin position="390"/>
        <end position="490"/>
    </location>
</feature>
<dbReference type="HOGENOM" id="CLU_037096_0_0_2"/>
<protein>
    <submittedName>
        <fullName evidence="3">WD40-like repeat protein</fullName>
    </submittedName>
</protein>
<evidence type="ECO:0000313" key="3">
    <source>
        <dbReference type="EMBL" id="AGB38697.1"/>
    </source>
</evidence>
<dbReference type="SUPFAM" id="SSF50998">
    <property type="entry name" value="Quinoprotein alcohol dehydrogenase-like"/>
    <property type="match status" value="2"/>
</dbReference>
<dbReference type="InterPro" id="IPR018391">
    <property type="entry name" value="PQQ_b-propeller_rpt"/>
</dbReference>
<reference evidence="3 4" key="1">
    <citation type="submission" date="2012-11" db="EMBL/GenBank/DDBJ databases">
        <title>FINISHED of Natronococcus occultus SP4, DSM 3396.</title>
        <authorList>
            <consortium name="DOE Joint Genome Institute"/>
            <person name="Eisen J."/>
            <person name="Huntemann M."/>
            <person name="Wei C.-L."/>
            <person name="Han J."/>
            <person name="Detter J.C."/>
            <person name="Han C."/>
            <person name="Tapia R."/>
            <person name="Chen A."/>
            <person name="Kyrpides N."/>
            <person name="Mavromatis K."/>
            <person name="Markowitz V."/>
            <person name="Szeto E."/>
            <person name="Ivanova N."/>
            <person name="Mikhailova N."/>
            <person name="Ovchinnikova G."/>
            <person name="Pagani I."/>
            <person name="Pati A."/>
            <person name="Goodwin L."/>
            <person name="Nordberg H.P."/>
            <person name="Cantor M.N."/>
            <person name="Hua S.X."/>
            <person name="Woyke T."/>
            <person name="Eisen J."/>
            <person name="Klenk H.-P."/>
            <person name="Klenk H.-P."/>
        </authorList>
    </citation>
    <scope>NUCLEOTIDE SEQUENCE [LARGE SCALE GENOMIC DNA]</scope>
    <source>
        <strain evidence="3 4">SP4</strain>
    </source>
</reference>
<dbReference type="Pfam" id="PF13360">
    <property type="entry name" value="PQQ_2"/>
    <property type="match status" value="1"/>
</dbReference>
<dbReference type="eggNOG" id="arCOG02482">
    <property type="taxonomic scope" value="Archaea"/>
</dbReference>
<evidence type="ECO:0000259" key="2">
    <source>
        <dbReference type="Pfam" id="PF13360"/>
    </source>
</evidence>
<accession>L0K072</accession>
<name>L0K072_9EURY</name>
<dbReference type="PANTHER" id="PTHR34512:SF30">
    <property type="entry name" value="OUTER MEMBRANE PROTEIN ASSEMBLY FACTOR BAMB"/>
    <property type="match status" value="1"/>
</dbReference>
<dbReference type="PANTHER" id="PTHR34512">
    <property type="entry name" value="CELL SURFACE PROTEIN"/>
    <property type="match status" value="1"/>
</dbReference>
<dbReference type="Proteomes" id="UP000010878">
    <property type="component" value="Chromosome"/>
</dbReference>